<dbReference type="GO" id="GO:0016020">
    <property type="term" value="C:membrane"/>
    <property type="evidence" value="ECO:0007669"/>
    <property type="project" value="UniProtKB-SubCell"/>
</dbReference>
<name>A0A3D9BZ62_9RHOB</name>
<proteinExistence type="predicted"/>
<evidence type="ECO:0000256" key="4">
    <source>
        <dbReference type="ARBA" id="ARBA00023136"/>
    </source>
</evidence>
<evidence type="ECO:0008006" key="8">
    <source>
        <dbReference type="Google" id="ProtNLM"/>
    </source>
</evidence>
<protein>
    <recommendedName>
        <fullName evidence="8">Glutathione S-transferase</fullName>
    </recommendedName>
</protein>
<keyword evidence="4 5" id="KW-0472">Membrane</keyword>
<feature type="transmembrane region" description="Helical" evidence="5">
    <location>
        <begin position="12"/>
        <end position="33"/>
    </location>
</feature>
<evidence type="ECO:0000256" key="5">
    <source>
        <dbReference type="SAM" id="Phobius"/>
    </source>
</evidence>
<accession>A0A3D9BZ62</accession>
<gene>
    <name evidence="6" type="ORF">DRV84_00745</name>
</gene>
<dbReference type="SUPFAM" id="SSF161084">
    <property type="entry name" value="MAPEG domain-like"/>
    <property type="match status" value="1"/>
</dbReference>
<sequence>MTLPASPEITFAVTPIYAGLLGLLFVGLSLWVVARRVRARAASGDGGDPTLSDAIRAHGNFAEYVPLALILMAMGEALGMPALALHTYGGALLVARTMHGAGMARRPNVPALRGGGWLLTVVVLIAGALGVLGHAIL</sequence>
<keyword evidence="2 5" id="KW-0812">Transmembrane</keyword>
<dbReference type="Pfam" id="PF01124">
    <property type="entry name" value="MAPEG"/>
    <property type="match status" value="1"/>
</dbReference>
<organism evidence="6 7">
    <name type="scientific">Rhodosalinus sediminis</name>
    <dbReference type="NCBI Taxonomy" id="1940533"/>
    <lineage>
        <taxon>Bacteria</taxon>
        <taxon>Pseudomonadati</taxon>
        <taxon>Pseudomonadota</taxon>
        <taxon>Alphaproteobacteria</taxon>
        <taxon>Rhodobacterales</taxon>
        <taxon>Paracoccaceae</taxon>
        <taxon>Rhodosalinus</taxon>
    </lineage>
</organism>
<evidence type="ECO:0000256" key="1">
    <source>
        <dbReference type="ARBA" id="ARBA00004370"/>
    </source>
</evidence>
<dbReference type="AlphaFoldDB" id="A0A3D9BZ62"/>
<evidence type="ECO:0000313" key="7">
    <source>
        <dbReference type="Proteomes" id="UP000257131"/>
    </source>
</evidence>
<keyword evidence="3 5" id="KW-1133">Transmembrane helix</keyword>
<comment type="subcellular location">
    <subcellularLocation>
        <location evidence="1">Membrane</location>
    </subcellularLocation>
</comment>
<evidence type="ECO:0000256" key="3">
    <source>
        <dbReference type="ARBA" id="ARBA00022989"/>
    </source>
</evidence>
<dbReference type="Gene3D" id="1.20.120.550">
    <property type="entry name" value="Membrane associated eicosanoid/glutathione metabolism-like domain"/>
    <property type="match status" value="1"/>
</dbReference>
<dbReference type="InterPro" id="IPR023352">
    <property type="entry name" value="MAPEG-like_dom_sf"/>
</dbReference>
<dbReference type="EMBL" id="QOHR01000001">
    <property type="protein sequence ID" value="REC58788.1"/>
    <property type="molecule type" value="Genomic_DNA"/>
</dbReference>
<evidence type="ECO:0000256" key="2">
    <source>
        <dbReference type="ARBA" id="ARBA00022692"/>
    </source>
</evidence>
<dbReference type="OrthoDB" id="7619858at2"/>
<dbReference type="PANTHER" id="PTHR35814">
    <property type="match status" value="1"/>
</dbReference>
<dbReference type="RefSeq" id="WP_115977831.1">
    <property type="nucleotide sequence ID" value="NZ_QOHR01000001.1"/>
</dbReference>
<feature type="transmembrane region" description="Helical" evidence="5">
    <location>
        <begin position="115"/>
        <end position="136"/>
    </location>
</feature>
<evidence type="ECO:0000313" key="6">
    <source>
        <dbReference type="EMBL" id="REC58788.1"/>
    </source>
</evidence>
<comment type="caution">
    <text evidence="6">The sequence shown here is derived from an EMBL/GenBank/DDBJ whole genome shotgun (WGS) entry which is preliminary data.</text>
</comment>
<keyword evidence="7" id="KW-1185">Reference proteome</keyword>
<dbReference type="Proteomes" id="UP000257131">
    <property type="component" value="Unassembled WGS sequence"/>
</dbReference>
<reference evidence="6 7" key="1">
    <citation type="journal article" date="2017" name="Int. J. Syst. Evol. Microbiol.">
        <title>Rhodosalinus sediminis gen. nov., sp. nov., isolated from marine saltern.</title>
        <authorList>
            <person name="Guo L.Y."/>
            <person name="Ling S.K."/>
            <person name="Li C.M."/>
            <person name="Chen G.J."/>
            <person name="Du Z.J."/>
        </authorList>
    </citation>
    <scope>NUCLEOTIDE SEQUENCE [LARGE SCALE GENOMIC DNA]</scope>
    <source>
        <strain evidence="6 7">WDN1C137</strain>
    </source>
</reference>
<dbReference type="InterPro" id="IPR001129">
    <property type="entry name" value="Membr-assoc_MAPEG"/>
</dbReference>
<dbReference type="PANTHER" id="PTHR35814:SF1">
    <property type="entry name" value="GLUTATHIONE S-TRANSFERASE-RELATED"/>
    <property type="match status" value="1"/>
</dbReference>